<dbReference type="AlphaFoldDB" id="D8RYA6"/>
<keyword evidence="8" id="KW-1185">Reference proteome</keyword>
<dbReference type="NCBIfam" id="TIGR00797">
    <property type="entry name" value="matE"/>
    <property type="match status" value="1"/>
</dbReference>
<dbReference type="eggNOG" id="KOG1347">
    <property type="taxonomic scope" value="Eukaryota"/>
</dbReference>
<dbReference type="KEGG" id="smo:SELMODRAFT_175403"/>
<dbReference type="HOGENOM" id="CLU_012893_1_0_1"/>
<evidence type="ECO:0000313" key="8">
    <source>
        <dbReference type="Proteomes" id="UP000001514"/>
    </source>
</evidence>
<dbReference type="GO" id="GO:0042910">
    <property type="term" value="F:xenobiotic transmembrane transporter activity"/>
    <property type="evidence" value="ECO:0007669"/>
    <property type="project" value="InterPro"/>
</dbReference>
<gene>
    <name evidence="7" type="ORF">SELMODRAFT_175403</name>
</gene>
<dbReference type="InParanoid" id="D8RYA6"/>
<keyword evidence="4 6" id="KW-1133">Transmembrane helix</keyword>
<dbReference type="GO" id="GO:0016020">
    <property type="term" value="C:membrane"/>
    <property type="evidence" value="ECO:0000318"/>
    <property type="project" value="GO_Central"/>
</dbReference>
<dbReference type="Proteomes" id="UP000001514">
    <property type="component" value="Unassembled WGS sequence"/>
</dbReference>
<dbReference type="PANTHER" id="PTHR11206">
    <property type="entry name" value="MULTIDRUG RESISTANCE PROTEIN"/>
    <property type="match status" value="1"/>
</dbReference>
<evidence type="ECO:0000256" key="6">
    <source>
        <dbReference type="RuleBase" id="RU004914"/>
    </source>
</evidence>
<dbReference type="OrthoDB" id="2126698at2759"/>
<dbReference type="EMBL" id="GL377594">
    <property type="protein sequence ID" value="EFJ23063.1"/>
    <property type="molecule type" value="Genomic_DNA"/>
</dbReference>
<feature type="transmembrane region" description="Helical" evidence="6">
    <location>
        <begin position="101"/>
        <end position="119"/>
    </location>
</feature>
<organism evidence="8">
    <name type="scientific">Selaginella moellendorffii</name>
    <name type="common">Spikemoss</name>
    <dbReference type="NCBI Taxonomy" id="88036"/>
    <lineage>
        <taxon>Eukaryota</taxon>
        <taxon>Viridiplantae</taxon>
        <taxon>Streptophyta</taxon>
        <taxon>Embryophyta</taxon>
        <taxon>Tracheophyta</taxon>
        <taxon>Lycopodiopsida</taxon>
        <taxon>Selaginellales</taxon>
        <taxon>Selaginellaceae</taxon>
        <taxon>Selaginella</taxon>
    </lineage>
</organism>
<feature type="transmembrane region" description="Helical" evidence="6">
    <location>
        <begin position="390"/>
        <end position="416"/>
    </location>
</feature>
<feature type="transmembrane region" description="Helical" evidence="6">
    <location>
        <begin position="241"/>
        <end position="259"/>
    </location>
</feature>
<reference evidence="7 8" key="1">
    <citation type="journal article" date="2011" name="Science">
        <title>The Selaginella genome identifies genetic changes associated with the evolution of vascular plants.</title>
        <authorList>
            <person name="Banks J.A."/>
            <person name="Nishiyama T."/>
            <person name="Hasebe M."/>
            <person name="Bowman J.L."/>
            <person name="Gribskov M."/>
            <person name="dePamphilis C."/>
            <person name="Albert V.A."/>
            <person name="Aono N."/>
            <person name="Aoyama T."/>
            <person name="Ambrose B.A."/>
            <person name="Ashton N.W."/>
            <person name="Axtell M.J."/>
            <person name="Barker E."/>
            <person name="Barker M.S."/>
            <person name="Bennetzen J.L."/>
            <person name="Bonawitz N.D."/>
            <person name="Chapple C."/>
            <person name="Cheng C."/>
            <person name="Correa L.G."/>
            <person name="Dacre M."/>
            <person name="DeBarry J."/>
            <person name="Dreyer I."/>
            <person name="Elias M."/>
            <person name="Engstrom E.M."/>
            <person name="Estelle M."/>
            <person name="Feng L."/>
            <person name="Finet C."/>
            <person name="Floyd S.K."/>
            <person name="Frommer W.B."/>
            <person name="Fujita T."/>
            <person name="Gramzow L."/>
            <person name="Gutensohn M."/>
            <person name="Harholt J."/>
            <person name="Hattori M."/>
            <person name="Heyl A."/>
            <person name="Hirai T."/>
            <person name="Hiwatashi Y."/>
            <person name="Ishikawa M."/>
            <person name="Iwata M."/>
            <person name="Karol K.G."/>
            <person name="Koehler B."/>
            <person name="Kolukisaoglu U."/>
            <person name="Kubo M."/>
            <person name="Kurata T."/>
            <person name="Lalonde S."/>
            <person name="Li K."/>
            <person name="Li Y."/>
            <person name="Litt A."/>
            <person name="Lyons E."/>
            <person name="Manning G."/>
            <person name="Maruyama T."/>
            <person name="Michael T.P."/>
            <person name="Mikami K."/>
            <person name="Miyazaki S."/>
            <person name="Morinaga S."/>
            <person name="Murata T."/>
            <person name="Mueller-Roeber B."/>
            <person name="Nelson D.R."/>
            <person name="Obara M."/>
            <person name="Oguri Y."/>
            <person name="Olmstead R.G."/>
            <person name="Onodera N."/>
            <person name="Petersen B.L."/>
            <person name="Pils B."/>
            <person name="Prigge M."/>
            <person name="Rensing S.A."/>
            <person name="Riano-Pachon D.M."/>
            <person name="Roberts A.W."/>
            <person name="Sato Y."/>
            <person name="Scheller H.V."/>
            <person name="Schulz B."/>
            <person name="Schulz C."/>
            <person name="Shakirov E.V."/>
            <person name="Shibagaki N."/>
            <person name="Shinohara N."/>
            <person name="Shippen D.E."/>
            <person name="Soerensen I."/>
            <person name="Sotooka R."/>
            <person name="Sugimoto N."/>
            <person name="Sugita M."/>
            <person name="Sumikawa N."/>
            <person name="Tanurdzic M."/>
            <person name="Theissen G."/>
            <person name="Ulvskov P."/>
            <person name="Wakazuki S."/>
            <person name="Weng J.K."/>
            <person name="Willats W.W."/>
            <person name="Wipf D."/>
            <person name="Wolf P.G."/>
            <person name="Yang L."/>
            <person name="Zimmer A.D."/>
            <person name="Zhu Q."/>
            <person name="Mitros T."/>
            <person name="Hellsten U."/>
            <person name="Loque D."/>
            <person name="Otillar R."/>
            <person name="Salamov A."/>
            <person name="Schmutz J."/>
            <person name="Shapiro H."/>
            <person name="Lindquist E."/>
            <person name="Lucas S."/>
            <person name="Rokhsar D."/>
            <person name="Grigoriev I.V."/>
        </authorList>
    </citation>
    <scope>NUCLEOTIDE SEQUENCE [LARGE SCALE GENOMIC DNA]</scope>
</reference>
<feature type="transmembrane region" description="Helical" evidence="6">
    <location>
        <begin position="422"/>
        <end position="446"/>
    </location>
</feature>
<dbReference type="OMA" id="AYGANEY"/>
<feature type="transmembrane region" description="Helical" evidence="6">
    <location>
        <begin position="21"/>
        <end position="46"/>
    </location>
</feature>
<dbReference type="GO" id="GO:0015297">
    <property type="term" value="F:antiporter activity"/>
    <property type="evidence" value="ECO:0007669"/>
    <property type="project" value="InterPro"/>
</dbReference>
<keyword evidence="5 6" id="KW-0472">Membrane</keyword>
<feature type="transmembrane region" description="Helical" evidence="6">
    <location>
        <begin position="359"/>
        <end position="378"/>
    </location>
</feature>
<evidence type="ECO:0000313" key="7">
    <source>
        <dbReference type="EMBL" id="EFJ23063.1"/>
    </source>
</evidence>
<feature type="transmembrane region" description="Helical" evidence="6">
    <location>
        <begin position="139"/>
        <end position="157"/>
    </location>
</feature>
<dbReference type="GO" id="GO:0022857">
    <property type="term" value="F:transmembrane transporter activity"/>
    <property type="evidence" value="ECO:0000318"/>
    <property type="project" value="GO_Central"/>
</dbReference>
<feature type="transmembrane region" description="Helical" evidence="6">
    <location>
        <begin position="58"/>
        <end position="81"/>
    </location>
</feature>
<dbReference type="CDD" id="cd13132">
    <property type="entry name" value="MATE_eukaryotic"/>
    <property type="match status" value="1"/>
</dbReference>
<feature type="transmembrane region" description="Helical" evidence="6">
    <location>
        <begin position="169"/>
        <end position="188"/>
    </location>
</feature>
<dbReference type="Gramene" id="EFJ23063">
    <property type="protein sequence ID" value="EFJ23063"/>
    <property type="gene ID" value="SELMODRAFT_175403"/>
</dbReference>
<proteinExistence type="inferred from homology"/>
<feature type="transmembrane region" description="Helical" evidence="6">
    <location>
        <begin position="279"/>
        <end position="298"/>
    </location>
</feature>
<name>D8RYA6_SELML</name>
<comment type="similarity">
    <text evidence="2 6">Belongs to the multi antimicrobial extrusion (MATE) (TC 2.A.66.1) family.</text>
</comment>
<dbReference type="GO" id="GO:1990961">
    <property type="term" value="P:xenobiotic detoxification by transmembrane export across the plasma membrane"/>
    <property type="evidence" value="ECO:0007669"/>
    <property type="project" value="InterPro"/>
</dbReference>
<feature type="transmembrane region" description="Helical" evidence="6">
    <location>
        <begin position="200"/>
        <end position="220"/>
    </location>
</feature>
<sequence length="467" mass="50130">MGTKVDALASSKLKIEVGKQLWLAVPMIGVNLVQFSRTIVSVMFVGHLGELELSSASIASSFCVVTGYSLLMGLGSALETLCGQAYGAKQYHLLGVYMQRAMILLNIVCLPIAVMWYNMEHVLVFFKQDPDISMKAGIYARYMIPGLFALAFLQPLVKFLQSQSKVLPMFLCSAAASIVHALLCWLFIFKLGMGNAGAAVTVSFSYWLNAVLLVAVVVMTPSARECWHGFSAQAFEGFIEFLKLAIPSAVMVCFEWWSFEALVLLSGLLPNPQLDASVFSIILNTIATCYMIPSGIGAATSTRVANELGAGRAAPARFAFLVSMGLAVMDAVIISLIIVSLRNVLGKAYSNEAEVVAEVAEMVPLLAAVIVMDALQGVTSGVARGCGWQALAAFVNLGAYYAVGLPLGCTLAFHFGLQGKGFLIGLLCGVTLQATFLLLISVLTNWTQMAEAAIKRVEAQEIMRLLE</sequence>
<comment type="subcellular location">
    <subcellularLocation>
        <location evidence="1">Membrane</location>
        <topology evidence="1">Multi-pass membrane protein</topology>
    </subcellularLocation>
</comment>
<dbReference type="STRING" id="88036.D8RYA6"/>
<dbReference type="InterPro" id="IPR002528">
    <property type="entry name" value="MATE_fam"/>
</dbReference>
<evidence type="ECO:0000256" key="5">
    <source>
        <dbReference type="ARBA" id="ARBA00023136"/>
    </source>
</evidence>
<feature type="transmembrane region" description="Helical" evidence="6">
    <location>
        <begin position="318"/>
        <end position="339"/>
    </location>
</feature>
<protein>
    <recommendedName>
        <fullName evidence="6">Protein DETOXIFICATION</fullName>
    </recommendedName>
    <alternativeName>
        <fullName evidence="6">Multidrug and toxic compound extrusion protein</fullName>
    </alternativeName>
</protein>
<dbReference type="InterPro" id="IPR045069">
    <property type="entry name" value="MATE_euk"/>
</dbReference>
<keyword evidence="3 6" id="KW-0812">Transmembrane</keyword>
<evidence type="ECO:0000256" key="2">
    <source>
        <dbReference type="ARBA" id="ARBA00010199"/>
    </source>
</evidence>
<accession>D8RYA6</accession>
<evidence type="ECO:0000256" key="1">
    <source>
        <dbReference type="ARBA" id="ARBA00004141"/>
    </source>
</evidence>
<evidence type="ECO:0000256" key="3">
    <source>
        <dbReference type="ARBA" id="ARBA00022692"/>
    </source>
</evidence>
<dbReference type="Pfam" id="PF01554">
    <property type="entry name" value="MatE"/>
    <property type="match status" value="2"/>
</dbReference>
<evidence type="ECO:0000256" key="4">
    <source>
        <dbReference type="ARBA" id="ARBA00022989"/>
    </source>
</evidence>
<dbReference type="FunCoup" id="D8RYA6">
    <property type="interactions" value="476"/>
</dbReference>